<gene>
    <name evidence="4" type="ORF">PS718_02566</name>
</gene>
<dbReference type="InterPro" id="IPR016181">
    <property type="entry name" value="Acyl_CoA_acyltransferase"/>
</dbReference>
<dbReference type="CDD" id="cd04301">
    <property type="entry name" value="NAT_SF"/>
    <property type="match status" value="1"/>
</dbReference>
<keyword evidence="2" id="KW-0012">Acyltransferase</keyword>
<name>A0A5E7CII7_PSEFL</name>
<keyword evidence="1" id="KW-0808">Transferase</keyword>
<feature type="domain" description="N-acetyltransferase" evidence="3">
    <location>
        <begin position="4"/>
        <end position="160"/>
    </location>
</feature>
<dbReference type="AlphaFoldDB" id="A0A5E7CII7"/>
<evidence type="ECO:0000256" key="2">
    <source>
        <dbReference type="ARBA" id="ARBA00023315"/>
    </source>
</evidence>
<dbReference type="SUPFAM" id="SSF55729">
    <property type="entry name" value="Acyl-CoA N-acyltransferases (Nat)"/>
    <property type="match status" value="1"/>
</dbReference>
<dbReference type="Gene3D" id="3.40.630.30">
    <property type="match status" value="1"/>
</dbReference>
<protein>
    <recommendedName>
        <fullName evidence="3">N-acetyltransferase domain-containing protein</fullName>
    </recommendedName>
</protein>
<dbReference type="PANTHER" id="PTHR43877">
    <property type="entry name" value="AMINOALKYLPHOSPHONATE N-ACETYLTRANSFERASE-RELATED-RELATED"/>
    <property type="match status" value="1"/>
</dbReference>
<dbReference type="GO" id="GO:0016747">
    <property type="term" value="F:acyltransferase activity, transferring groups other than amino-acyl groups"/>
    <property type="evidence" value="ECO:0007669"/>
    <property type="project" value="InterPro"/>
</dbReference>
<dbReference type="Pfam" id="PF00583">
    <property type="entry name" value="Acetyltransf_1"/>
    <property type="match status" value="1"/>
</dbReference>
<proteinExistence type="predicted"/>
<dbReference type="EMBL" id="CABVHX010000009">
    <property type="protein sequence ID" value="VVN99794.1"/>
    <property type="molecule type" value="Genomic_DNA"/>
</dbReference>
<sequence length="314" mass="35536">MAPLMLRNYRESDATAVSQLFRQVYGDRYVQPHVYLPQIINQNHADKRWHSLVAVLEDQICGHATLVRGRGSHTAELALSVVHPDSRGLNIATRLGQQLLTHAQALGCHDVLIKQVTHHPFTQKMAGNLGFHNTGVLPDYVPSPFGCPEPESIVLGCRIVEGYQRPLPRQTWPASCRDLMQHLSDVFGTQTQTVRWRGAAIELEQHSNRYDVRLKTLRPDLLKQLRSLPQQWLISIRLQLSQHFACDLNRLTASGFAFGGLAPVEGQEGGWLALFHRGYRLRELELHCPHMQQLQDQAQRQLARHLNVVPPPGN</sequence>
<evidence type="ECO:0000259" key="3">
    <source>
        <dbReference type="PROSITE" id="PS51186"/>
    </source>
</evidence>
<evidence type="ECO:0000256" key="1">
    <source>
        <dbReference type="ARBA" id="ARBA00022679"/>
    </source>
</evidence>
<dbReference type="InterPro" id="IPR000182">
    <property type="entry name" value="GNAT_dom"/>
</dbReference>
<dbReference type="InterPro" id="IPR050832">
    <property type="entry name" value="Bact_Acetyltransf"/>
</dbReference>
<organism evidence="4 5">
    <name type="scientific">Pseudomonas fluorescens</name>
    <dbReference type="NCBI Taxonomy" id="294"/>
    <lineage>
        <taxon>Bacteria</taxon>
        <taxon>Pseudomonadati</taxon>
        <taxon>Pseudomonadota</taxon>
        <taxon>Gammaproteobacteria</taxon>
        <taxon>Pseudomonadales</taxon>
        <taxon>Pseudomonadaceae</taxon>
        <taxon>Pseudomonas</taxon>
    </lineage>
</organism>
<dbReference type="PROSITE" id="PS51186">
    <property type="entry name" value="GNAT"/>
    <property type="match status" value="1"/>
</dbReference>
<dbReference type="Proteomes" id="UP000325375">
    <property type="component" value="Unassembled WGS sequence"/>
</dbReference>
<reference evidence="4 5" key="1">
    <citation type="submission" date="2019-09" db="EMBL/GenBank/DDBJ databases">
        <authorList>
            <person name="Chandra G."/>
            <person name="Truman W A."/>
        </authorList>
    </citation>
    <scope>NUCLEOTIDE SEQUENCE [LARGE SCALE GENOMIC DNA]</scope>
    <source>
        <strain evidence="4">PS718</strain>
    </source>
</reference>
<accession>A0A5E7CII7</accession>
<evidence type="ECO:0000313" key="4">
    <source>
        <dbReference type="EMBL" id="VVN99794.1"/>
    </source>
</evidence>
<evidence type="ECO:0000313" key="5">
    <source>
        <dbReference type="Proteomes" id="UP000325375"/>
    </source>
</evidence>
<dbReference type="RefSeq" id="WP_150603142.1">
    <property type="nucleotide sequence ID" value="NZ_CABVHX010000009.1"/>
</dbReference>